<keyword evidence="10" id="KW-0406">Ion transport</keyword>
<dbReference type="Gene3D" id="1.20.120.350">
    <property type="entry name" value="Voltage-gated potassium channels. Chain C"/>
    <property type="match status" value="1"/>
</dbReference>
<dbReference type="SUPFAM" id="SSF54695">
    <property type="entry name" value="POZ domain"/>
    <property type="match status" value="1"/>
</dbReference>
<evidence type="ECO:0000256" key="12">
    <source>
        <dbReference type="ARBA" id="ARBA00023303"/>
    </source>
</evidence>
<keyword evidence="12" id="KW-0407">Ion channel</keyword>
<accession>A0A7R8H554</accession>
<evidence type="ECO:0000259" key="14">
    <source>
        <dbReference type="Pfam" id="PF02214"/>
    </source>
</evidence>
<dbReference type="PRINTS" id="PR01491">
    <property type="entry name" value="KVCHANNEL"/>
</dbReference>
<evidence type="ECO:0000256" key="7">
    <source>
        <dbReference type="ARBA" id="ARBA00022882"/>
    </source>
</evidence>
<sequence>MNELSRNSSPEPPPYLISEDPSAKVKSSLKLSELIETPVEKHLPTVILNIGGLKHQILWKNLEKISRASNILEIESLCDVLVDHKISEIFFDRNPTTMGLILGFYRTGILHVDDTICPLAYSDDLKYWQINEIHIDPCCLIKFNVRRERVLEESGKLIEEDSDSSTSSQHEERFVSDTKRKIWYIMEKPYTSTLAKVMNIVSISFIIVSLIGMVLSTTHYFHVRNEKGELIEDNYPLNIIEAVCVIWFTIEYVVRFACCPNKLNFIKGFLNFVDLLAIVPYYVSLILLKTRGKSYQDIRKILQVFRIMRIFRILKLARHSTGLQSVGYTFKKSYQELGLLLLFMGMGVLVFSSLAYFAEKEDNGDAFSSIPSTFWWALITMTTVGYGDIYPVTLWGKIIASVCAICGVLFLAMPIPIIVNNFEHGESFNDVKRALHVLRAMRIIRVVKLAHHSIGLKLLGYTFHKSSNALGLILMLMGIIMFIFSNLIYFAEKDVNYNFANSIESFWWATITMTTVGYGDVVPITPIGKVLGSLCAISGILSLTLPIPILSRSFQFFYREKMLKKRSYKPVHQYNFNHFD</sequence>
<dbReference type="EMBL" id="HG994581">
    <property type="protein sequence ID" value="CAF2874893.1"/>
    <property type="molecule type" value="Genomic_DNA"/>
</dbReference>
<dbReference type="InterPro" id="IPR005821">
    <property type="entry name" value="Ion_trans_dom"/>
</dbReference>
<feature type="domain" description="Ion transport" evidence="13">
    <location>
        <begin position="433"/>
        <end position="561"/>
    </location>
</feature>
<keyword evidence="16" id="KW-1185">Reference proteome</keyword>
<evidence type="ECO:0000313" key="15">
    <source>
        <dbReference type="EMBL" id="CAF2874893.1"/>
    </source>
</evidence>
<keyword evidence="4" id="KW-0633">Potassium transport</keyword>
<keyword evidence="2" id="KW-0813">Transport</keyword>
<keyword evidence="6" id="KW-0631">Potassium channel</keyword>
<dbReference type="FunFam" id="1.10.287.70:FF:000002">
    <property type="entry name" value="Potassium voltage-gated channel subfamily a member"/>
    <property type="match status" value="1"/>
</dbReference>
<dbReference type="GO" id="GO:0008076">
    <property type="term" value="C:voltage-gated potassium channel complex"/>
    <property type="evidence" value="ECO:0007669"/>
    <property type="project" value="InterPro"/>
</dbReference>
<gene>
    <name evidence="15" type="ORF">LSAA_6469</name>
</gene>
<dbReference type="FunFam" id="1.20.120.350:FF:000091">
    <property type="entry name" value="Predicted protein"/>
    <property type="match status" value="1"/>
</dbReference>
<dbReference type="Pfam" id="PF02214">
    <property type="entry name" value="BTB_2"/>
    <property type="match status" value="1"/>
</dbReference>
<feature type="domain" description="Ion transport" evidence="13">
    <location>
        <begin position="196"/>
        <end position="425"/>
    </location>
</feature>
<dbReference type="SUPFAM" id="SSF81324">
    <property type="entry name" value="Voltage-gated potassium channels"/>
    <property type="match status" value="2"/>
</dbReference>
<dbReference type="GO" id="GO:0005251">
    <property type="term" value="F:delayed rectifier potassium channel activity"/>
    <property type="evidence" value="ECO:0007669"/>
    <property type="project" value="TreeGrafter"/>
</dbReference>
<dbReference type="InterPro" id="IPR003971">
    <property type="entry name" value="K_chnl_volt-dep_Kv5/Kv9"/>
</dbReference>
<dbReference type="InterPro" id="IPR027359">
    <property type="entry name" value="Volt_channel_dom_sf"/>
</dbReference>
<keyword evidence="11" id="KW-0472">Membrane</keyword>
<dbReference type="InterPro" id="IPR011333">
    <property type="entry name" value="SKP1/BTB/POZ_sf"/>
</dbReference>
<comment type="subcellular location">
    <subcellularLocation>
        <location evidence="1">Cell membrane</location>
        <topology evidence="1">Multi-pass membrane protein</topology>
    </subcellularLocation>
</comment>
<dbReference type="PANTHER" id="PTHR11537:SF254">
    <property type="entry name" value="POTASSIUM VOLTAGE-GATED CHANNEL PROTEIN SHAB"/>
    <property type="match status" value="1"/>
</dbReference>
<evidence type="ECO:0000256" key="9">
    <source>
        <dbReference type="ARBA" id="ARBA00022989"/>
    </source>
</evidence>
<evidence type="ECO:0000256" key="4">
    <source>
        <dbReference type="ARBA" id="ARBA00022538"/>
    </source>
</evidence>
<dbReference type="PRINTS" id="PR01494">
    <property type="entry name" value="KV9CHANNEL"/>
</dbReference>
<evidence type="ECO:0000256" key="1">
    <source>
        <dbReference type="ARBA" id="ARBA00004651"/>
    </source>
</evidence>
<keyword evidence="7" id="KW-0851">Voltage-gated channel</keyword>
<dbReference type="OrthoDB" id="415460at2759"/>
<name>A0A7R8H554_LEPSM</name>
<protein>
    <submittedName>
        <fullName evidence="15">KCNB1</fullName>
    </submittedName>
</protein>
<organism evidence="15 16">
    <name type="scientific">Lepeophtheirus salmonis</name>
    <name type="common">Salmon louse</name>
    <name type="synonym">Caligus salmonis</name>
    <dbReference type="NCBI Taxonomy" id="72036"/>
    <lineage>
        <taxon>Eukaryota</taxon>
        <taxon>Metazoa</taxon>
        <taxon>Ecdysozoa</taxon>
        <taxon>Arthropoda</taxon>
        <taxon>Crustacea</taxon>
        <taxon>Multicrustacea</taxon>
        <taxon>Hexanauplia</taxon>
        <taxon>Copepoda</taxon>
        <taxon>Siphonostomatoida</taxon>
        <taxon>Caligidae</taxon>
        <taxon>Lepeophtheirus</taxon>
    </lineage>
</organism>
<keyword evidence="3" id="KW-1003">Cell membrane</keyword>
<evidence type="ECO:0000256" key="5">
    <source>
        <dbReference type="ARBA" id="ARBA00022692"/>
    </source>
</evidence>
<dbReference type="GO" id="GO:0001508">
    <property type="term" value="P:action potential"/>
    <property type="evidence" value="ECO:0007669"/>
    <property type="project" value="TreeGrafter"/>
</dbReference>
<dbReference type="Gene3D" id="3.30.710.10">
    <property type="entry name" value="Potassium Channel Kv1.1, Chain A"/>
    <property type="match status" value="1"/>
</dbReference>
<evidence type="ECO:0000256" key="10">
    <source>
        <dbReference type="ARBA" id="ARBA00023065"/>
    </source>
</evidence>
<proteinExistence type="predicted"/>
<dbReference type="PANTHER" id="PTHR11537">
    <property type="entry name" value="VOLTAGE-GATED POTASSIUM CHANNEL"/>
    <property type="match status" value="1"/>
</dbReference>
<keyword evidence="5" id="KW-0812">Transmembrane</keyword>
<dbReference type="AlphaFoldDB" id="A0A7R8H554"/>
<reference evidence="15" key="1">
    <citation type="submission" date="2021-02" db="EMBL/GenBank/DDBJ databases">
        <authorList>
            <person name="Bekaert M."/>
        </authorList>
    </citation>
    <scope>NUCLEOTIDE SEQUENCE</scope>
    <source>
        <strain evidence="15">IoA-00</strain>
    </source>
</reference>
<dbReference type="InterPro" id="IPR003968">
    <property type="entry name" value="K_chnl_volt-dep_Kv"/>
</dbReference>
<evidence type="ECO:0000313" key="16">
    <source>
        <dbReference type="Proteomes" id="UP000675881"/>
    </source>
</evidence>
<feature type="domain" description="Potassium channel tetramerisation-type BTB" evidence="14">
    <location>
        <begin position="46"/>
        <end position="138"/>
    </location>
</feature>
<dbReference type="Gene3D" id="1.10.287.70">
    <property type="match status" value="2"/>
</dbReference>
<evidence type="ECO:0000256" key="6">
    <source>
        <dbReference type="ARBA" id="ARBA00022826"/>
    </source>
</evidence>
<dbReference type="Pfam" id="PF00520">
    <property type="entry name" value="Ion_trans"/>
    <property type="match status" value="2"/>
</dbReference>
<keyword evidence="9" id="KW-1133">Transmembrane helix</keyword>
<dbReference type="PRINTS" id="PR00169">
    <property type="entry name" value="KCHANNEL"/>
</dbReference>
<dbReference type="Proteomes" id="UP000675881">
    <property type="component" value="Chromosome 2"/>
</dbReference>
<evidence type="ECO:0000256" key="2">
    <source>
        <dbReference type="ARBA" id="ARBA00022448"/>
    </source>
</evidence>
<evidence type="ECO:0000256" key="3">
    <source>
        <dbReference type="ARBA" id="ARBA00022475"/>
    </source>
</evidence>
<dbReference type="InterPro" id="IPR003131">
    <property type="entry name" value="T1-type_BTB"/>
</dbReference>
<keyword evidence="8" id="KW-0630">Potassium</keyword>
<evidence type="ECO:0000256" key="8">
    <source>
        <dbReference type="ARBA" id="ARBA00022958"/>
    </source>
</evidence>
<dbReference type="GO" id="GO:0051260">
    <property type="term" value="P:protein homooligomerization"/>
    <property type="evidence" value="ECO:0007669"/>
    <property type="project" value="InterPro"/>
</dbReference>
<evidence type="ECO:0000256" key="11">
    <source>
        <dbReference type="ARBA" id="ARBA00023136"/>
    </source>
</evidence>
<evidence type="ECO:0000259" key="13">
    <source>
        <dbReference type="Pfam" id="PF00520"/>
    </source>
</evidence>
<dbReference type="FunFam" id="1.10.287.70:FF:000005">
    <property type="entry name" value="potassium voltage-gated channel subfamily G member 1"/>
    <property type="match status" value="1"/>
</dbReference>
<dbReference type="InterPro" id="IPR028325">
    <property type="entry name" value="VG_K_chnl"/>
</dbReference>